<dbReference type="Gene3D" id="3.20.20.30">
    <property type="entry name" value="Luciferase-like domain"/>
    <property type="match status" value="1"/>
</dbReference>
<accession>A0A239GAB4</accession>
<evidence type="ECO:0000313" key="6">
    <source>
        <dbReference type="EMBL" id="SNS66097.1"/>
    </source>
</evidence>
<keyword evidence="4 6" id="KW-0503">Monooxygenase</keyword>
<organism evidence="6 7">
    <name type="scientific">Rhodococcoides kyotonense</name>
    <dbReference type="NCBI Taxonomy" id="398843"/>
    <lineage>
        <taxon>Bacteria</taxon>
        <taxon>Bacillati</taxon>
        <taxon>Actinomycetota</taxon>
        <taxon>Actinomycetes</taxon>
        <taxon>Mycobacteriales</taxon>
        <taxon>Nocardiaceae</taxon>
        <taxon>Rhodococcoides</taxon>
    </lineage>
</organism>
<dbReference type="AlphaFoldDB" id="A0A239GAB4"/>
<keyword evidence="2" id="KW-0288">FMN</keyword>
<name>A0A239GAB4_9NOCA</name>
<dbReference type="GO" id="GO:0016705">
    <property type="term" value="F:oxidoreductase activity, acting on paired donors, with incorporation or reduction of molecular oxygen"/>
    <property type="evidence" value="ECO:0007669"/>
    <property type="project" value="InterPro"/>
</dbReference>
<dbReference type="Pfam" id="PF00296">
    <property type="entry name" value="Bac_luciferase"/>
    <property type="match status" value="1"/>
</dbReference>
<gene>
    <name evidence="6" type="ORF">SAMN05421642_104138</name>
</gene>
<dbReference type="Proteomes" id="UP000198327">
    <property type="component" value="Unassembled WGS sequence"/>
</dbReference>
<keyword evidence="3" id="KW-0560">Oxidoreductase</keyword>
<evidence type="ECO:0000256" key="2">
    <source>
        <dbReference type="ARBA" id="ARBA00022643"/>
    </source>
</evidence>
<proteinExistence type="predicted"/>
<evidence type="ECO:0000313" key="7">
    <source>
        <dbReference type="Proteomes" id="UP000198327"/>
    </source>
</evidence>
<dbReference type="RefSeq" id="WP_176444207.1">
    <property type="nucleotide sequence ID" value="NZ_FZOW01000004.1"/>
</dbReference>
<evidence type="ECO:0000259" key="5">
    <source>
        <dbReference type="Pfam" id="PF00296"/>
    </source>
</evidence>
<evidence type="ECO:0000256" key="3">
    <source>
        <dbReference type="ARBA" id="ARBA00023002"/>
    </source>
</evidence>
<dbReference type="PANTHER" id="PTHR30011:SF16">
    <property type="entry name" value="C2H2 FINGER DOMAIN TRANSCRIPTION FACTOR (EUROFUNG)-RELATED"/>
    <property type="match status" value="1"/>
</dbReference>
<reference evidence="7" key="1">
    <citation type="submission" date="2017-06" db="EMBL/GenBank/DDBJ databases">
        <authorList>
            <person name="Varghese N."/>
            <person name="Submissions S."/>
        </authorList>
    </citation>
    <scope>NUCLEOTIDE SEQUENCE [LARGE SCALE GENOMIC DNA]</scope>
    <source>
        <strain evidence="7">JCM 23211</strain>
    </source>
</reference>
<evidence type="ECO:0000256" key="4">
    <source>
        <dbReference type="ARBA" id="ARBA00023033"/>
    </source>
</evidence>
<dbReference type="PANTHER" id="PTHR30011">
    <property type="entry name" value="ALKANESULFONATE MONOOXYGENASE-RELATED"/>
    <property type="match status" value="1"/>
</dbReference>
<dbReference type="InterPro" id="IPR011251">
    <property type="entry name" value="Luciferase-like_dom"/>
</dbReference>
<sequence length="297" mass="31562">MPPDIRLSLVLDPNAESPGHVVEQARIAERGLFDAVFAGASGRTGLEPSTLLSAVAASTTHIGVVGAVSPQYTAPYNQARYISTLDHLSKGRTGWNLVLPEQDTDPALHGRSQRSSSRERYSRADELVTVLKALWEAWDSDAVVADKSSGLYVRRESIHRTDHRGEHFAVAGPFNLPRSPQVHPPLYASVGSAESADFAAAHADVAVLSAWAPAVSSVSNLREVAVSEVDSLAAELVEQADRDGVDGFVLHASVDLTRAVVDTVVPQLQAAGRYRSAYSESTLAPRLKADAGVGAVL</sequence>
<dbReference type="GO" id="GO:0004497">
    <property type="term" value="F:monooxygenase activity"/>
    <property type="evidence" value="ECO:0007669"/>
    <property type="project" value="UniProtKB-KW"/>
</dbReference>
<protein>
    <submittedName>
        <fullName evidence="6">Luciferase-like monooxygenase</fullName>
    </submittedName>
</protein>
<keyword evidence="1" id="KW-0285">Flavoprotein</keyword>
<feature type="domain" description="Luciferase-like" evidence="5">
    <location>
        <begin position="15"/>
        <end position="214"/>
    </location>
</feature>
<evidence type="ECO:0000256" key="1">
    <source>
        <dbReference type="ARBA" id="ARBA00022630"/>
    </source>
</evidence>
<dbReference type="EMBL" id="FZOW01000004">
    <property type="protein sequence ID" value="SNS66097.1"/>
    <property type="molecule type" value="Genomic_DNA"/>
</dbReference>
<dbReference type="InterPro" id="IPR051260">
    <property type="entry name" value="Diverse_substr_monoxygenases"/>
</dbReference>
<dbReference type="SUPFAM" id="SSF51679">
    <property type="entry name" value="Bacterial luciferase-like"/>
    <property type="match status" value="1"/>
</dbReference>
<dbReference type="InterPro" id="IPR036661">
    <property type="entry name" value="Luciferase-like_sf"/>
</dbReference>
<keyword evidence="7" id="KW-1185">Reference proteome</keyword>